<dbReference type="STRING" id="33097.A0A150GAP1"/>
<protein>
    <submittedName>
        <fullName evidence="2">Uncharacterized protein</fullName>
    </submittedName>
</protein>
<feature type="compositionally biased region" description="Low complexity" evidence="1">
    <location>
        <begin position="179"/>
        <end position="211"/>
    </location>
</feature>
<name>A0A150GAP1_GONPE</name>
<feature type="region of interest" description="Disordered" evidence="1">
    <location>
        <begin position="164"/>
        <end position="245"/>
    </location>
</feature>
<sequence length="581" mass="59598">MIHTAAMFDTRERRREGRYLTDAEMGQMYDKFVGPDSLNNAALRHEHYERSVAMNSGYDPGDFTTGTAAAVAARSRAGSVAASSPRGSSRAGGDKPSDADVDAAAADGIRPPRPPSAAFRAVPRDRAMCQGTKFLYGGPSHVPGPAKYSPRYSVVEKDTHVRDWSRTVGAPAPGEGRFGAARPGSAPATGRPGSAPSPSRRGGGAAAASTAGPGGVGSGEPAAAAAGGPGGGGGRSMSRSRSMGAAAMRHADLFAGAHPVHPRKPPKPPGTQPFKATGRKTPDASTPGSHLFGAYYNDQYDRYTRPSSRPSSAFGLQASRPPMLPGSLPAQCVAHGETSPALGPGAYSLAGALPGTHTGRHVTAGHSPLSHTRDWSRGTERPCSAPPVRPPAPPAPPATALQQGYWGPDGPTSSFFPDEPQYAELVALQVVQEKTRQRELAQAHRAPSPSRPGSALPGGGYGSDAGGGGGGGGEARPLVYVGPERHSELTSAGLARKVYGGAFGKASREEAAHALRAMSDNKVTPPAAVAVKAVQDLSYTYDISVEGHRGRPPAWGLPPNRAALSAKWVGAAASALLEGMS</sequence>
<comment type="caution">
    <text evidence="2">The sequence shown here is derived from an EMBL/GenBank/DDBJ whole genome shotgun (WGS) entry which is preliminary data.</text>
</comment>
<keyword evidence="3" id="KW-1185">Reference proteome</keyword>
<feature type="region of interest" description="Disordered" evidence="1">
    <location>
        <begin position="436"/>
        <end position="477"/>
    </location>
</feature>
<feature type="region of interest" description="Disordered" evidence="1">
    <location>
        <begin position="257"/>
        <end position="322"/>
    </location>
</feature>
<evidence type="ECO:0000313" key="2">
    <source>
        <dbReference type="EMBL" id="KXZ46912.1"/>
    </source>
</evidence>
<evidence type="ECO:0000313" key="3">
    <source>
        <dbReference type="Proteomes" id="UP000075714"/>
    </source>
</evidence>
<feature type="compositionally biased region" description="Pro residues" evidence="1">
    <location>
        <begin position="384"/>
        <end position="397"/>
    </location>
</feature>
<dbReference type="Proteomes" id="UP000075714">
    <property type="component" value="Unassembled WGS sequence"/>
</dbReference>
<feature type="compositionally biased region" description="Low complexity" evidence="1">
    <location>
        <begin position="236"/>
        <end position="245"/>
    </location>
</feature>
<feature type="compositionally biased region" description="Basic and acidic residues" evidence="1">
    <location>
        <begin position="371"/>
        <end position="380"/>
    </location>
</feature>
<gene>
    <name evidence="2" type="ORF">GPECTOR_39g406</name>
</gene>
<dbReference type="AlphaFoldDB" id="A0A150GAP1"/>
<dbReference type="OrthoDB" id="551632at2759"/>
<feature type="region of interest" description="Disordered" evidence="1">
    <location>
        <begin position="78"/>
        <end position="121"/>
    </location>
</feature>
<proteinExistence type="predicted"/>
<dbReference type="EMBL" id="LSYV01000040">
    <property type="protein sequence ID" value="KXZ46912.1"/>
    <property type="molecule type" value="Genomic_DNA"/>
</dbReference>
<accession>A0A150GAP1</accession>
<evidence type="ECO:0000256" key="1">
    <source>
        <dbReference type="SAM" id="MobiDB-lite"/>
    </source>
</evidence>
<feature type="compositionally biased region" description="Low complexity" evidence="1">
    <location>
        <begin position="78"/>
        <end position="91"/>
    </location>
</feature>
<feature type="compositionally biased region" description="Gly residues" evidence="1">
    <location>
        <begin position="456"/>
        <end position="474"/>
    </location>
</feature>
<feature type="region of interest" description="Disordered" evidence="1">
    <location>
        <begin position="360"/>
        <end position="418"/>
    </location>
</feature>
<reference evidence="3" key="1">
    <citation type="journal article" date="2016" name="Nat. Commun.">
        <title>The Gonium pectorale genome demonstrates co-option of cell cycle regulation during the evolution of multicellularity.</title>
        <authorList>
            <person name="Hanschen E.R."/>
            <person name="Marriage T.N."/>
            <person name="Ferris P.J."/>
            <person name="Hamaji T."/>
            <person name="Toyoda A."/>
            <person name="Fujiyama A."/>
            <person name="Neme R."/>
            <person name="Noguchi H."/>
            <person name="Minakuchi Y."/>
            <person name="Suzuki M."/>
            <person name="Kawai-Toyooka H."/>
            <person name="Smith D.R."/>
            <person name="Sparks H."/>
            <person name="Anderson J."/>
            <person name="Bakaric R."/>
            <person name="Luria V."/>
            <person name="Karger A."/>
            <person name="Kirschner M.W."/>
            <person name="Durand P.M."/>
            <person name="Michod R.E."/>
            <person name="Nozaki H."/>
            <person name="Olson B.J."/>
        </authorList>
    </citation>
    <scope>NUCLEOTIDE SEQUENCE [LARGE SCALE GENOMIC DNA]</scope>
    <source>
        <strain evidence="3">NIES-2863</strain>
    </source>
</reference>
<organism evidence="2 3">
    <name type="scientific">Gonium pectorale</name>
    <name type="common">Green alga</name>
    <dbReference type="NCBI Taxonomy" id="33097"/>
    <lineage>
        <taxon>Eukaryota</taxon>
        <taxon>Viridiplantae</taxon>
        <taxon>Chlorophyta</taxon>
        <taxon>core chlorophytes</taxon>
        <taxon>Chlorophyceae</taxon>
        <taxon>CS clade</taxon>
        <taxon>Chlamydomonadales</taxon>
        <taxon>Volvocaceae</taxon>
        <taxon>Gonium</taxon>
    </lineage>
</organism>